<feature type="domain" description="T6SS immunity protein Tdi1 C-terminal" evidence="2">
    <location>
        <begin position="142"/>
        <end position="198"/>
    </location>
</feature>
<evidence type="ECO:0000259" key="2">
    <source>
        <dbReference type="Pfam" id="PF08906"/>
    </source>
</evidence>
<dbReference type="AlphaFoldDB" id="A0A561QIA2"/>
<evidence type="ECO:0008006" key="5">
    <source>
        <dbReference type="Google" id="ProtNLM"/>
    </source>
</evidence>
<dbReference type="RefSeq" id="WP_145640251.1">
    <property type="nucleotide sequence ID" value="NZ_VIWP01000006.1"/>
</dbReference>
<accession>A0A561QIA2</accession>
<gene>
    <name evidence="3" type="ORF">FHW37_10636</name>
</gene>
<feature type="domain" description="GAD-related" evidence="1">
    <location>
        <begin position="9"/>
        <end position="109"/>
    </location>
</feature>
<evidence type="ECO:0000313" key="4">
    <source>
        <dbReference type="Proteomes" id="UP000320653"/>
    </source>
</evidence>
<dbReference type="Pfam" id="PF08906">
    <property type="entry name" value="T6SS_Tdi1_C"/>
    <property type="match status" value="1"/>
</dbReference>
<organism evidence="3 4">
    <name type="scientific">Neorhizobium alkalisoli</name>
    <dbReference type="NCBI Taxonomy" id="528178"/>
    <lineage>
        <taxon>Bacteria</taxon>
        <taxon>Pseudomonadati</taxon>
        <taxon>Pseudomonadota</taxon>
        <taxon>Alphaproteobacteria</taxon>
        <taxon>Hyphomicrobiales</taxon>
        <taxon>Rhizobiaceae</taxon>
        <taxon>Rhizobium/Agrobacterium group</taxon>
        <taxon>Neorhizobium</taxon>
    </lineage>
</organism>
<name>A0A561QIA2_9HYPH</name>
<comment type="caution">
    <text evidence="3">The sequence shown here is derived from an EMBL/GenBank/DDBJ whole genome shotgun (WGS) entry which is preliminary data.</text>
</comment>
<dbReference type="OrthoDB" id="7985367at2"/>
<evidence type="ECO:0000259" key="1">
    <source>
        <dbReference type="Pfam" id="PF08887"/>
    </source>
</evidence>
<sequence>MTELFINYRRCLEKYGEPLGGERLSDERIDSYQNRIPETFLVFLRAYGTGKWLNGYFQLCSPDKYQSLLNLVFDGDAEFSKEKTYAIGFSAFGEILAWNETHRVVEINFLYNRVSCSDLFKPKPHISEDIRLGGAIGGVSDEAYDLPDQNGKPMFKRALKMHGELEVGQIYAPKLHPALGGAITVENLRPADALVAMTIAAQAGPFTLFDTTKPNVPAVRHIGE</sequence>
<protein>
    <recommendedName>
        <fullName evidence="5">GAD-related domain-containing protein</fullName>
    </recommendedName>
</protein>
<keyword evidence="4" id="KW-1185">Reference proteome</keyword>
<dbReference type="InterPro" id="IPR015002">
    <property type="entry name" value="T6SS_Tdi1_C"/>
</dbReference>
<dbReference type="Proteomes" id="UP000320653">
    <property type="component" value="Unassembled WGS sequence"/>
</dbReference>
<dbReference type="InterPro" id="IPR014983">
    <property type="entry name" value="GAD-rel"/>
</dbReference>
<dbReference type="EMBL" id="VIWP01000006">
    <property type="protein sequence ID" value="TWF50079.1"/>
    <property type="molecule type" value="Genomic_DNA"/>
</dbReference>
<dbReference type="Pfam" id="PF08887">
    <property type="entry name" value="GAD-like"/>
    <property type="match status" value="1"/>
</dbReference>
<proteinExistence type="predicted"/>
<evidence type="ECO:0000313" key="3">
    <source>
        <dbReference type="EMBL" id="TWF50079.1"/>
    </source>
</evidence>
<reference evidence="3 4" key="1">
    <citation type="submission" date="2019-06" db="EMBL/GenBank/DDBJ databases">
        <title>Sorghum-associated microbial communities from plants grown in Nebraska, USA.</title>
        <authorList>
            <person name="Schachtman D."/>
        </authorList>
    </citation>
    <scope>NUCLEOTIDE SEQUENCE [LARGE SCALE GENOMIC DNA]</scope>
    <source>
        <strain evidence="3 4">1225</strain>
    </source>
</reference>